<protein>
    <submittedName>
        <fullName evidence="1">Uncharacterized protein</fullName>
    </submittedName>
</protein>
<dbReference type="Gene3D" id="3.90.25.10">
    <property type="entry name" value="UDP-galactose 4-epimerase, domain 1"/>
    <property type="match status" value="1"/>
</dbReference>
<evidence type="ECO:0000313" key="2">
    <source>
        <dbReference type="Proteomes" id="UP000824890"/>
    </source>
</evidence>
<keyword evidence="2" id="KW-1185">Reference proteome</keyword>
<dbReference type="PANTHER" id="PTHR34837">
    <property type="entry name" value="OS05G0595500 PROTEIN"/>
    <property type="match status" value="1"/>
</dbReference>
<feature type="non-terminal residue" evidence="1">
    <location>
        <position position="1"/>
    </location>
</feature>
<organism evidence="1 2">
    <name type="scientific">Brassica napus</name>
    <name type="common">Rape</name>
    <dbReference type="NCBI Taxonomy" id="3708"/>
    <lineage>
        <taxon>Eukaryota</taxon>
        <taxon>Viridiplantae</taxon>
        <taxon>Streptophyta</taxon>
        <taxon>Embryophyta</taxon>
        <taxon>Tracheophyta</taxon>
        <taxon>Spermatophyta</taxon>
        <taxon>Magnoliopsida</taxon>
        <taxon>eudicotyledons</taxon>
        <taxon>Gunneridae</taxon>
        <taxon>Pentapetalae</taxon>
        <taxon>rosids</taxon>
        <taxon>malvids</taxon>
        <taxon>Brassicales</taxon>
        <taxon>Brassicaceae</taxon>
        <taxon>Brassiceae</taxon>
        <taxon>Brassica</taxon>
    </lineage>
</organism>
<dbReference type="Proteomes" id="UP000824890">
    <property type="component" value="Unassembled WGS sequence"/>
</dbReference>
<sequence>VELSAAGLESLRSELSEFAEREAYLKAQLELSILIHEAQTSGWAALPVEPPPVDDAEVDDWLPRFVALQGPCLFFYLLSTVDLSPQDSTLLADTVEVGSLLSYTREFDETHHCFYILTRQGLRFECSSTSTTQTFGELNFFVLEVYNLGTGNGTSVLEMVSAFEKASGKKMMVGRRPGDAQFVYSST</sequence>
<accession>A0ABQ8ANV6</accession>
<proteinExistence type="predicted"/>
<gene>
    <name evidence="1" type="ORF">HID58_056669</name>
</gene>
<reference evidence="1 2" key="1">
    <citation type="submission" date="2021-05" db="EMBL/GenBank/DDBJ databases">
        <title>Genome Assembly of Synthetic Allotetraploid Brassica napus Reveals Homoeologous Exchanges between Subgenomes.</title>
        <authorList>
            <person name="Davis J.T."/>
        </authorList>
    </citation>
    <scope>NUCLEOTIDE SEQUENCE [LARGE SCALE GENOMIC DNA]</scope>
    <source>
        <strain evidence="2">cv. Da-Ae</strain>
        <tissue evidence="1">Seedling</tissue>
    </source>
</reference>
<name>A0ABQ8ANV6_BRANA</name>
<dbReference type="PANTHER" id="PTHR34837:SF2">
    <property type="entry name" value="OS05G0595500 PROTEIN"/>
    <property type="match status" value="1"/>
</dbReference>
<comment type="caution">
    <text evidence="1">The sequence shown here is derived from an EMBL/GenBank/DDBJ whole genome shotgun (WGS) entry which is preliminary data.</text>
</comment>
<evidence type="ECO:0000313" key="1">
    <source>
        <dbReference type="EMBL" id="KAH0894240.1"/>
    </source>
</evidence>
<dbReference type="EMBL" id="JAGKQM010000013">
    <property type="protein sequence ID" value="KAH0894240.1"/>
    <property type="molecule type" value="Genomic_DNA"/>
</dbReference>